<reference evidence="2 3" key="1">
    <citation type="submission" date="2016-11" db="EMBL/GenBank/DDBJ databases">
        <authorList>
            <person name="Varghese N."/>
            <person name="Submissions S."/>
        </authorList>
    </citation>
    <scope>NUCLEOTIDE SEQUENCE [LARGE SCALE GENOMIC DNA]</scope>
    <source>
        <strain evidence="2 3">DSM 29341</strain>
    </source>
</reference>
<dbReference type="InterPro" id="IPR028992">
    <property type="entry name" value="Hedgehog/Intein_dom"/>
</dbReference>
<dbReference type="Pfam" id="PF13403">
    <property type="entry name" value="Hint_2"/>
    <property type="match status" value="1"/>
</dbReference>
<name>A0A1M4WXB9_9RHOB</name>
<sequence length="330" mass="34820">MRGNAGIDTLTIVNSTIGGRLNAGRDDDTVTVQGSTIGNIRLGTGNDTLTLQATSVSGDIRGGSGTDTLNLPAGTVVTDSSFGTFTVVDGASYSLTSGTFALPSGQTITYSQFENGSGVPCFTRGVRLLTPHGPVPIQNLRPGQLVRTDSGGDQPIRWIGCRAFSAAEIRANPRLAPVRIVAGALGAGLPARDLLVSRQHRMLVQSPIARRMFGQDQVLIPAIKLTALPGIFVDDAVPGVEYFHLLFDQHRIVFAEGAPTESLFTGPEALRSLGAEAREEILAIFPQLAGGVQVSNPARTIPRGRQQARLIARHLRNAKPLLAENWGAGT</sequence>
<dbReference type="RefSeq" id="WP_223162467.1">
    <property type="nucleotide sequence ID" value="NZ_FQVK01000010.1"/>
</dbReference>
<dbReference type="SUPFAM" id="SSF51120">
    <property type="entry name" value="beta-Roll"/>
    <property type="match status" value="1"/>
</dbReference>
<protein>
    <submittedName>
        <fullName evidence="2">Hint domain-containing protein</fullName>
    </submittedName>
</protein>
<dbReference type="Gene3D" id="2.160.20.160">
    <property type="match status" value="1"/>
</dbReference>
<keyword evidence="3" id="KW-1185">Reference proteome</keyword>
<dbReference type="Proteomes" id="UP000325134">
    <property type="component" value="Unassembled WGS sequence"/>
</dbReference>
<dbReference type="InterPro" id="IPR036844">
    <property type="entry name" value="Hint_dom_sf"/>
</dbReference>
<dbReference type="SUPFAM" id="SSF51294">
    <property type="entry name" value="Hedgehog/intein (Hint) domain"/>
    <property type="match status" value="1"/>
</dbReference>
<gene>
    <name evidence="2" type="ORF">SAMN05444279_11013</name>
</gene>
<accession>A0A1M4WXB9</accession>
<evidence type="ECO:0000259" key="1">
    <source>
        <dbReference type="Pfam" id="PF13403"/>
    </source>
</evidence>
<dbReference type="EMBL" id="FQVK01000010">
    <property type="protein sequence ID" value="SHE85886.1"/>
    <property type="molecule type" value="Genomic_DNA"/>
</dbReference>
<proteinExistence type="predicted"/>
<evidence type="ECO:0000313" key="3">
    <source>
        <dbReference type="Proteomes" id="UP000325134"/>
    </source>
</evidence>
<feature type="domain" description="Hedgehog/Intein (Hint)" evidence="1">
    <location>
        <begin position="120"/>
        <end position="266"/>
    </location>
</feature>
<organism evidence="2 3">
    <name type="scientific">Ruegeria intermedia</name>
    <dbReference type="NCBI Taxonomy" id="996115"/>
    <lineage>
        <taxon>Bacteria</taxon>
        <taxon>Pseudomonadati</taxon>
        <taxon>Pseudomonadota</taxon>
        <taxon>Alphaproteobacteria</taxon>
        <taxon>Rhodobacterales</taxon>
        <taxon>Roseobacteraceae</taxon>
        <taxon>Ruegeria</taxon>
    </lineage>
</organism>
<dbReference type="InterPro" id="IPR011049">
    <property type="entry name" value="Serralysin-like_metalloprot_C"/>
</dbReference>
<evidence type="ECO:0000313" key="2">
    <source>
        <dbReference type="EMBL" id="SHE85886.1"/>
    </source>
</evidence>
<dbReference type="AlphaFoldDB" id="A0A1M4WXB9"/>